<dbReference type="CDD" id="cd07891">
    <property type="entry name" value="CYTH-like_CthTTM-like_1"/>
    <property type="match status" value="1"/>
</dbReference>
<dbReference type="PIRSF" id="PIRSF016487">
    <property type="entry name" value="CYTH_UCP016487"/>
    <property type="match status" value="1"/>
</dbReference>
<evidence type="ECO:0000313" key="3">
    <source>
        <dbReference type="Proteomes" id="UP001269144"/>
    </source>
</evidence>
<evidence type="ECO:0000259" key="1">
    <source>
        <dbReference type="PROSITE" id="PS51707"/>
    </source>
</evidence>
<dbReference type="SMART" id="SM01118">
    <property type="entry name" value="CYTH"/>
    <property type="match status" value="1"/>
</dbReference>
<dbReference type="PROSITE" id="PS51707">
    <property type="entry name" value="CYTH"/>
    <property type="match status" value="1"/>
</dbReference>
<dbReference type="PANTHER" id="PTHR40114">
    <property type="entry name" value="SLR0698 PROTEIN"/>
    <property type="match status" value="1"/>
</dbReference>
<dbReference type="EMBL" id="JAVQLW010000005">
    <property type="protein sequence ID" value="MDS9470051.1"/>
    <property type="molecule type" value="Genomic_DNA"/>
</dbReference>
<dbReference type="InterPro" id="IPR012042">
    <property type="entry name" value="NeuTTM/CthTTM-like"/>
</dbReference>
<reference evidence="3" key="1">
    <citation type="submission" date="2023-07" db="EMBL/GenBank/DDBJ databases">
        <title>Paracoccus sp. MBLB3053 whole genome sequence.</title>
        <authorList>
            <person name="Hwang C.Y."/>
            <person name="Cho E.-S."/>
            <person name="Seo M.-J."/>
        </authorList>
    </citation>
    <scope>NUCLEOTIDE SEQUENCE [LARGE SCALE GENOMIC DNA]</scope>
    <source>
        <strain evidence="3">MBLB3053</strain>
    </source>
</reference>
<dbReference type="InterPro" id="IPR023577">
    <property type="entry name" value="CYTH_domain"/>
</dbReference>
<dbReference type="PANTHER" id="PTHR40114:SF1">
    <property type="entry name" value="SLR0698 PROTEIN"/>
    <property type="match status" value="1"/>
</dbReference>
<organism evidence="2 3">
    <name type="scientific">Paracoccus aurantius</name>
    <dbReference type="NCBI Taxonomy" id="3073814"/>
    <lineage>
        <taxon>Bacteria</taxon>
        <taxon>Pseudomonadati</taxon>
        <taxon>Pseudomonadota</taxon>
        <taxon>Alphaproteobacteria</taxon>
        <taxon>Rhodobacterales</taxon>
        <taxon>Paracoccaceae</taxon>
        <taxon>Paracoccus</taxon>
    </lineage>
</organism>
<dbReference type="RefSeq" id="WP_311162847.1">
    <property type="nucleotide sequence ID" value="NZ_JAVQLW010000005.1"/>
</dbReference>
<proteinExistence type="predicted"/>
<dbReference type="Pfam" id="PF01928">
    <property type="entry name" value="CYTH"/>
    <property type="match status" value="1"/>
</dbReference>
<keyword evidence="3" id="KW-1185">Reference proteome</keyword>
<comment type="caution">
    <text evidence="2">The sequence shown here is derived from an EMBL/GenBank/DDBJ whole genome shotgun (WGS) entry which is preliminary data.</text>
</comment>
<dbReference type="Proteomes" id="UP001269144">
    <property type="component" value="Unassembled WGS sequence"/>
</dbReference>
<dbReference type="Gene3D" id="2.40.320.10">
    <property type="entry name" value="Hypothetical Protein Pfu-838710-001"/>
    <property type="match status" value="1"/>
</dbReference>
<dbReference type="SUPFAM" id="SSF55154">
    <property type="entry name" value="CYTH-like phosphatases"/>
    <property type="match status" value="1"/>
</dbReference>
<gene>
    <name evidence="2" type="ORF">RGQ15_21090</name>
</gene>
<sequence>MAREIERKFLVATDGWKDMVLYSQELRDGLILANDGRKLRVRIQDDRALLTVKGARDGIVRDEFEYPIPMSDAQEMLDKLCGDELVEKTRHHVKAGDMVWTVDVYRGLLAGIIIAEIELPEVDHDFPIPSWVGREVTGLQEYRKVNLAAARRNGVFTRTG</sequence>
<dbReference type="InterPro" id="IPR033469">
    <property type="entry name" value="CYTH-like_dom_sf"/>
</dbReference>
<name>A0ABU2HYB9_9RHOB</name>
<evidence type="ECO:0000313" key="2">
    <source>
        <dbReference type="EMBL" id="MDS9470051.1"/>
    </source>
</evidence>
<accession>A0ABU2HYB9</accession>
<feature type="domain" description="CYTH" evidence="1">
    <location>
        <begin position="2"/>
        <end position="151"/>
    </location>
</feature>
<protein>
    <submittedName>
        <fullName evidence="2">CYTH domain-containing protein</fullName>
    </submittedName>
</protein>